<evidence type="ECO:0000256" key="1">
    <source>
        <dbReference type="SAM" id="Phobius"/>
    </source>
</evidence>
<accession>A0ABW2JI93</accession>
<gene>
    <name evidence="2" type="ORF">ACFQVC_16220</name>
</gene>
<comment type="caution">
    <text evidence="2">The sequence shown here is derived from an EMBL/GenBank/DDBJ whole genome shotgun (WGS) entry which is preliminary data.</text>
</comment>
<reference evidence="3" key="1">
    <citation type="journal article" date="2019" name="Int. J. Syst. Evol. Microbiol.">
        <title>The Global Catalogue of Microorganisms (GCM) 10K type strain sequencing project: providing services to taxonomists for standard genome sequencing and annotation.</title>
        <authorList>
            <consortium name="The Broad Institute Genomics Platform"/>
            <consortium name="The Broad Institute Genome Sequencing Center for Infectious Disease"/>
            <person name="Wu L."/>
            <person name="Ma J."/>
        </authorList>
    </citation>
    <scope>NUCLEOTIDE SEQUENCE [LARGE SCALE GENOMIC DNA]</scope>
    <source>
        <strain evidence="3">SYNS20</strain>
    </source>
</reference>
<keyword evidence="1" id="KW-1133">Transmembrane helix</keyword>
<dbReference type="Proteomes" id="UP001596523">
    <property type="component" value="Unassembled WGS sequence"/>
</dbReference>
<keyword evidence="1" id="KW-0472">Membrane</keyword>
<protein>
    <submittedName>
        <fullName evidence="2">Uncharacterized protein</fullName>
    </submittedName>
</protein>
<evidence type="ECO:0000313" key="3">
    <source>
        <dbReference type="Proteomes" id="UP001596523"/>
    </source>
</evidence>
<keyword evidence="1" id="KW-0812">Transmembrane</keyword>
<proteinExistence type="predicted"/>
<organism evidence="2 3">
    <name type="scientific">Streptomyces monticola</name>
    <dbReference type="NCBI Taxonomy" id="2666263"/>
    <lineage>
        <taxon>Bacteria</taxon>
        <taxon>Bacillati</taxon>
        <taxon>Actinomycetota</taxon>
        <taxon>Actinomycetes</taxon>
        <taxon>Kitasatosporales</taxon>
        <taxon>Streptomycetaceae</taxon>
        <taxon>Streptomyces</taxon>
    </lineage>
</organism>
<feature type="transmembrane region" description="Helical" evidence="1">
    <location>
        <begin position="12"/>
        <end position="39"/>
    </location>
</feature>
<dbReference type="EMBL" id="JBHTCF010000006">
    <property type="protein sequence ID" value="MFC7305760.1"/>
    <property type="molecule type" value="Genomic_DNA"/>
</dbReference>
<evidence type="ECO:0000313" key="2">
    <source>
        <dbReference type="EMBL" id="MFC7305760.1"/>
    </source>
</evidence>
<dbReference type="RefSeq" id="WP_381831131.1">
    <property type="nucleotide sequence ID" value="NZ_JBHTCF010000006.1"/>
</dbReference>
<sequence>MATMGRGPRRLLWGMWGICLVVAVAFVGYVVWLVILYVANGGDDPFLTGSDISCGQAMAYANGSLPDQVTDQDCEFHNWMDDQASGTFRMPRADARSWLSSTYPDGDLDTASCGEGTDLCLRQDFEHGTAGSSVHGVRIDVTYEDGDTALVRLSAFST</sequence>
<keyword evidence="3" id="KW-1185">Reference proteome</keyword>
<name>A0ABW2JI93_9ACTN</name>